<sequence>MVITAAMLYLYWKIFKRTKVVDAIDVDLVWEGPLIDAYENGLTTTPSGFWRELWGLLGWKAEKEKLTVDDR</sequence>
<name>A0A9W9K2C1_9EURO</name>
<protein>
    <submittedName>
        <fullName evidence="1">Uncharacterized protein</fullName>
    </submittedName>
</protein>
<reference evidence="1" key="1">
    <citation type="submission" date="2022-11" db="EMBL/GenBank/DDBJ databases">
        <authorList>
            <person name="Petersen C."/>
        </authorList>
    </citation>
    <scope>NUCLEOTIDE SEQUENCE</scope>
    <source>
        <strain evidence="1">IBT 30761</strain>
    </source>
</reference>
<reference evidence="1" key="2">
    <citation type="journal article" date="2023" name="IMA Fungus">
        <title>Comparative genomic study of the Penicillium genus elucidates a diverse pangenome and 15 lateral gene transfer events.</title>
        <authorList>
            <person name="Petersen C."/>
            <person name="Sorensen T."/>
            <person name="Nielsen M.R."/>
            <person name="Sondergaard T.E."/>
            <person name="Sorensen J.L."/>
            <person name="Fitzpatrick D.A."/>
            <person name="Frisvad J.C."/>
            <person name="Nielsen K.L."/>
        </authorList>
    </citation>
    <scope>NUCLEOTIDE SEQUENCE</scope>
    <source>
        <strain evidence="1">IBT 30761</strain>
    </source>
</reference>
<dbReference type="OrthoDB" id="10062876at2759"/>
<evidence type="ECO:0000313" key="1">
    <source>
        <dbReference type="EMBL" id="KAJ5090569.1"/>
    </source>
</evidence>
<dbReference type="AlphaFoldDB" id="A0A9W9K2C1"/>
<keyword evidence="2" id="KW-1185">Reference proteome</keyword>
<comment type="caution">
    <text evidence="1">The sequence shown here is derived from an EMBL/GenBank/DDBJ whole genome shotgun (WGS) entry which is preliminary data.</text>
</comment>
<gene>
    <name evidence="1" type="ORF">N7532_009253</name>
</gene>
<dbReference type="RefSeq" id="XP_056472550.1">
    <property type="nucleotide sequence ID" value="XM_056621744.1"/>
</dbReference>
<dbReference type="EMBL" id="JAPQKI010000009">
    <property type="protein sequence ID" value="KAJ5090569.1"/>
    <property type="molecule type" value="Genomic_DNA"/>
</dbReference>
<dbReference type="Proteomes" id="UP001149074">
    <property type="component" value="Unassembled WGS sequence"/>
</dbReference>
<organism evidence="1 2">
    <name type="scientific">Penicillium argentinense</name>
    <dbReference type="NCBI Taxonomy" id="1131581"/>
    <lineage>
        <taxon>Eukaryota</taxon>
        <taxon>Fungi</taxon>
        <taxon>Dikarya</taxon>
        <taxon>Ascomycota</taxon>
        <taxon>Pezizomycotina</taxon>
        <taxon>Eurotiomycetes</taxon>
        <taxon>Eurotiomycetidae</taxon>
        <taxon>Eurotiales</taxon>
        <taxon>Aspergillaceae</taxon>
        <taxon>Penicillium</taxon>
    </lineage>
</organism>
<proteinExistence type="predicted"/>
<evidence type="ECO:0000313" key="2">
    <source>
        <dbReference type="Proteomes" id="UP001149074"/>
    </source>
</evidence>
<dbReference type="GeneID" id="81360723"/>
<accession>A0A9W9K2C1</accession>